<dbReference type="GO" id="GO:0000978">
    <property type="term" value="F:RNA polymerase II cis-regulatory region sequence-specific DNA binding"/>
    <property type="evidence" value="ECO:0007669"/>
    <property type="project" value="TreeGrafter"/>
</dbReference>
<dbReference type="InterPro" id="IPR011598">
    <property type="entry name" value="bHLH_dom"/>
</dbReference>
<dbReference type="InterPro" id="IPR036638">
    <property type="entry name" value="HLH_DNA-bd_sf"/>
</dbReference>
<dbReference type="GO" id="GO:0000981">
    <property type="term" value="F:DNA-binding transcription factor activity, RNA polymerase II-specific"/>
    <property type="evidence" value="ECO:0007669"/>
    <property type="project" value="TreeGrafter"/>
</dbReference>
<feature type="region of interest" description="Disordered" evidence="8">
    <location>
        <begin position="284"/>
        <end position="304"/>
    </location>
</feature>
<evidence type="ECO:0000256" key="7">
    <source>
        <dbReference type="ARBA" id="ARBA00023242"/>
    </source>
</evidence>
<comment type="subunit">
    <text evidence="3">Homodimer.</text>
</comment>
<dbReference type="EMBL" id="MK307623">
    <property type="protein sequence ID" value="QDH09013.1"/>
    <property type="molecule type" value="mRNA"/>
</dbReference>
<evidence type="ECO:0000256" key="5">
    <source>
        <dbReference type="ARBA" id="ARBA00023125"/>
    </source>
</evidence>
<keyword evidence="5" id="KW-0238">DNA-binding</keyword>
<evidence type="ECO:0000259" key="9">
    <source>
        <dbReference type="PROSITE" id="PS50888"/>
    </source>
</evidence>
<dbReference type="SUPFAM" id="SSF47459">
    <property type="entry name" value="HLH, helix-loop-helix DNA-binding domain"/>
    <property type="match status" value="1"/>
</dbReference>
<evidence type="ECO:0000256" key="3">
    <source>
        <dbReference type="ARBA" id="ARBA00011738"/>
    </source>
</evidence>
<dbReference type="GO" id="GO:0046983">
    <property type="term" value="F:protein dimerization activity"/>
    <property type="evidence" value="ECO:0007669"/>
    <property type="project" value="InterPro"/>
</dbReference>
<dbReference type="InterPro" id="IPR045239">
    <property type="entry name" value="bHLH95_bHLH"/>
</dbReference>
<dbReference type="PROSITE" id="PS50888">
    <property type="entry name" value="BHLH"/>
    <property type="match status" value="1"/>
</dbReference>
<evidence type="ECO:0000256" key="4">
    <source>
        <dbReference type="ARBA" id="ARBA00023015"/>
    </source>
</evidence>
<evidence type="ECO:0000256" key="2">
    <source>
        <dbReference type="ARBA" id="ARBA00005510"/>
    </source>
</evidence>
<keyword evidence="6" id="KW-0804">Transcription</keyword>
<evidence type="ECO:0000256" key="8">
    <source>
        <dbReference type="SAM" id="MobiDB-lite"/>
    </source>
</evidence>
<dbReference type="FunFam" id="4.10.280.10:FF:000032">
    <property type="entry name" value="Transcription factor bHLH123 family"/>
    <property type="match status" value="1"/>
</dbReference>
<dbReference type="GO" id="GO:0005634">
    <property type="term" value="C:nucleus"/>
    <property type="evidence" value="ECO:0007669"/>
    <property type="project" value="UniProtKB-SubCell"/>
</dbReference>
<feature type="compositionally biased region" description="Basic and acidic residues" evidence="8">
    <location>
        <begin position="204"/>
        <end position="223"/>
    </location>
</feature>
<dbReference type="Gene3D" id="4.10.280.10">
    <property type="entry name" value="Helix-loop-helix DNA-binding domain"/>
    <property type="match status" value="1"/>
</dbReference>
<proteinExistence type="evidence at transcript level"/>
<dbReference type="InterPro" id="IPR045843">
    <property type="entry name" value="IND-like"/>
</dbReference>
<organism evidence="10">
    <name type="scientific">Cymbidium sinense</name>
    <dbReference type="NCBI Taxonomy" id="112615"/>
    <lineage>
        <taxon>Eukaryota</taxon>
        <taxon>Viridiplantae</taxon>
        <taxon>Streptophyta</taxon>
        <taxon>Embryophyta</taxon>
        <taxon>Tracheophyta</taxon>
        <taxon>Spermatophyta</taxon>
        <taxon>Magnoliopsida</taxon>
        <taxon>Liliopsida</taxon>
        <taxon>Asparagales</taxon>
        <taxon>Orchidaceae</taxon>
        <taxon>Epidendroideae</taxon>
        <taxon>Cymbidieae</taxon>
        <taxon>Cymbidiinae</taxon>
        <taxon>Cymbidium</taxon>
    </lineage>
</organism>
<name>A0A513X513_9ASPA</name>
<evidence type="ECO:0000313" key="10">
    <source>
        <dbReference type="EMBL" id="QDH09013.1"/>
    </source>
</evidence>
<sequence length="340" mass="37969">MAEDFQSNNWWNTSKSSNEHSDSNFKFSGFGYSASSSDWSQTPISSGIDEPSLHAMLQEDMSTRNFCRQELQEMNLPLSLGGAASSSSTSSPSYGCSATMPMIQSLIEPDTKYRQVLFDNQQMTDYQSQMMAYGGGSNEIQHNPLLLNYLAQNQQSADINQMQFTNTSSFWNASSGFYHSSFSPIETQFCETKPSFNFLTAKSPEELQEKKSSSESVQKKPRLETPAPFKVRKEKLGDRITALQQLVSPFGKTDTASVLHEAIVYIKFLHDQVSALSTPYLMNAQPMEHQKNSGKSKKREEARQDLRSRGLCLVPIASTYTVTSEASPDLWTPTFGGTYS</sequence>
<keyword evidence="4" id="KW-0805">Transcription regulation</keyword>
<reference evidence="10" key="1">
    <citation type="journal article" date="2015" name="PLoS ONE">
        <title>Transcriptome Characterization of Cymbidium sinense 'Dharma' Using 454 Pyrosequencing and Its Application in the Identification of Genes Associated with Leaf Color Variation.</title>
        <authorList>
            <person name="Zhu G."/>
            <person name="Yang F."/>
            <person name="Shi S."/>
            <person name="Li D."/>
            <person name="Wang Z."/>
            <person name="Liu H."/>
            <person name="Huang D."/>
            <person name="Wang C."/>
        </authorList>
    </citation>
    <scope>NUCLEOTIDE SEQUENCE</scope>
</reference>
<protein>
    <submittedName>
        <fullName evidence="10">Transcription factor bHLH112-like isoform X3</fullName>
    </submittedName>
</protein>
<keyword evidence="7" id="KW-0539">Nucleus</keyword>
<comment type="similarity">
    <text evidence="2">Belongs to the bHLH protein family.</text>
</comment>
<evidence type="ECO:0000256" key="1">
    <source>
        <dbReference type="ARBA" id="ARBA00004123"/>
    </source>
</evidence>
<feature type="region of interest" description="Disordered" evidence="8">
    <location>
        <begin position="1"/>
        <end position="21"/>
    </location>
</feature>
<comment type="subcellular location">
    <subcellularLocation>
        <location evidence="1">Nucleus</location>
    </subcellularLocation>
</comment>
<dbReference type="PANTHER" id="PTHR16223">
    <property type="entry name" value="TRANSCRIPTION FACTOR BHLH83-RELATED"/>
    <property type="match status" value="1"/>
</dbReference>
<feature type="compositionally biased region" description="Low complexity" evidence="8">
    <location>
        <begin position="7"/>
        <end position="16"/>
    </location>
</feature>
<accession>A0A513X513</accession>
<feature type="domain" description="BHLH" evidence="9">
    <location>
        <begin position="220"/>
        <end position="269"/>
    </location>
</feature>
<dbReference type="AlphaFoldDB" id="A0A513X513"/>
<dbReference type="CDD" id="cd11393">
    <property type="entry name" value="bHLH_AtbHLH_like"/>
    <property type="match status" value="1"/>
</dbReference>
<evidence type="ECO:0000256" key="6">
    <source>
        <dbReference type="ARBA" id="ARBA00023163"/>
    </source>
</evidence>
<dbReference type="PANTHER" id="PTHR16223:SF238">
    <property type="entry name" value="TRANSCRIPTION FACTOR BHLH114"/>
    <property type="match status" value="1"/>
</dbReference>
<feature type="region of interest" description="Disordered" evidence="8">
    <location>
        <begin position="204"/>
        <end position="225"/>
    </location>
</feature>